<feature type="compositionally biased region" description="Low complexity" evidence="2">
    <location>
        <begin position="18"/>
        <end position="41"/>
    </location>
</feature>
<name>A0A8H5M5S0_9AGAR</name>
<feature type="region of interest" description="Disordered" evidence="2">
    <location>
        <begin position="164"/>
        <end position="293"/>
    </location>
</feature>
<sequence>MATVAAPSPPMSIPATASIPSSTYPTSSSTLSLRRSSPRSSDPNINRHSLISNRSSLASSSAASFRTAPFQSSTSTAQSRASSRAQDSSESLDILQHQGETDDDHRQGRSINPMHILSGSMQHHDVHIVKVTSDKVLVESGPMHDSITRRVAQKVPGLACIDMIAQGTEGPPPPSPPASDEAGSGPGELQTVQRDRTLSAASAKTQVPNIRTSIETVKSESPTSPPSSPVKSTSSVPQTEYLQPPPISTHNIHRPHRRNTTGSVIPAISLSTLPSRTTRTSLTSQHTQFASQPHSYSYQYDEPLEVEDDIQAHAEIIRRERQEKRAKQAEAEAALTREATRAGLKREGTMKKGEDVPLVGNLIGEDHVNYVLMYNMLTGIRIGASGSSSSSRDDFHNSLLGVKVSSKNKTRAYERRFYCKT</sequence>
<protein>
    <submittedName>
        <fullName evidence="3">Uncharacterized protein</fullName>
    </submittedName>
</protein>
<feature type="coiled-coil region" evidence="1">
    <location>
        <begin position="312"/>
        <end position="339"/>
    </location>
</feature>
<feature type="compositionally biased region" description="Low complexity" evidence="2">
    <location>
        <begin position="71"/>
        <end position="91"/>
    </location>
</feature>
<feature type="compositionally biased region" description="Polar residues" evidence="2">
    <location>
        <begin position="199"/>
        <end position="214"/>
    </location>
</feature>
<feature type="compositionally biased region" description="Low complexity" evidence="2">
    <location>
        <begin position="49"/>
        <end position="64"/>
    </location>
</feature>
<keyword evidence="1" id="KW-0175">Coiled coil</keyword>
<accession>A0A8H5M5S0</accession>
<gene>
    <name evidence="3" type="ORF">D9757_008932</name>
</gene>
<dbReference type="OrthoDB" id="20783at2759"/>
<evidence type="ECO:0000256" key="1">
    <source>
        <dbReference type="SAM" id="Coils"/>
    </source>
</evidence>
<reference evidence="3 4" key="1">
    <citation type="journal article" date="2020" name="ISME J.">
        <title>Uncovering the hidden diversity of litter-decomposition mechanisms in mushroom-forming fungi.</title>
        <authorList>
            <person name="Floudas D."/>
            <person name="Bentzer J."/>
            <person name="Ahren D."/>
            <person name="Johansson T."/>
            <person name="Persson P."/>
            <person name="Tunlid A."/>
        </authorList>
    </citation>
    <scope>NUCLEOTIDE SEQUENCE [LARGE SCALE GENOMIC DNA]</scope>
    <source>
        <strain evidence="3 4">CBS 406.79</strain>
    </source>
</reference>
<dbReference type="AlphaFoldDB" id="A0A8H5M5S0"/>
<proteinExistence type="predicted"/>
<dbReference type="EMBL" id="JAACJN010000054">
    <property type="protein sequence ID" value="KAF5382265.1"/>
    <property type="molecule type" value="Genomic_DNA"/>
</dbReference>
<evidence type="ECO:0000313" key="4">
    <source>
        <dbReference type="Proteomes" id="UP000518752"/>
    </source>
</evidence>
<comment type="caution">
    <text evidence="3">The sequence shown here is derived from an EMBL/GenBank/DDBJ whole genome shotgun (WGS) entry which is preliminary data.</text>
</comment>
<evidence type="ECO:0000256" key="2">
    <source>
        <dbReference type="SAM" id="MobiDB-lite"/>
    </source>
</evidence>
<dbReference type="Proteomes" id="UP000518752">
    <property type="component" value="Unassembled WGS sequence"/>
</dbReference>
<organism evidence="3 4">
    <name type="scientific">Collybiopsis confluens</name>
    <dbReference type="NCBI Taxonomy" id="2823264"/>
    <lineage>
        <taxon>Eukaryota</taxon>
        <taxon>Fungi</taxon>
        <taxon>Dikarya</taxon>
        <taxon>Basidiomycota</taxon>
        <taxon>Agaricomycotina</taxon>
        <taxon>Agaricomycetes</taxon>
        <taxon>Agaricomycetidae</taxon>
        <taxon>Agaricales</taxon>
        <taxon>Marasmiineae</taxon>
        <taxon>Omphalotaceae</taxon>
        <taxon>Collybiopsis</taxon>
    </lineage>
</organism>
<feature type="compositionally biased region" description="Low complexity" evidence="2">
    <location>
        <begin position="269"/>
        <end position="284"/>
    </location>
</feature>
<evidence type="ECO:0000313" key="3">
    <source>
        <dbReference type="EMBL" id="KAF5382265.1"/>
    </source>
</evidence>
<keyword evidence="4" id="KW-1185">Reference proteome</keyword>
<feature type="region of interest" description="Disordered" evidence="2">
    <location>
        <begin position="1"/>
        <end position="92"/>
    </location>
</feature>